<dbReference type="EMBL" id="CP001511">
    <property type="protein sequence ID" value="ACS44009.1"/>
    <property type="molecule type" value="Genomic_DNA"/>
</dbReference>
<dbReference type="AlphaFoldDB" id="C5B6C7"/>
<organism evidence="1 2">
    <name type="scientific">Methylorubrum extorquens (strain ATCC 14718 / DSM 1338 / JCM 2805 / NCIMB 9133 / AM1)</name>
    <name type="common">Methylobacterium extorquens</name>
    <dbReference type="NCBI Taxonomy" id="272630"/>
    <lineage>
        <taxon>Bacteria</taxon>
        <taxon>Pseudomonadati</taxon>
        <taxon>Pseudomonadota</taxon>
        <taxon>Alphaproteobacteria</taxon>
        <taxon>Hyphomicrobiales</taxon>
        <taxon>Methylobacteriaceae</taxon>
        <taxon>Methylorubrum</taxon>
    </lineage>
</organism>
<accession>C5B6C7</accession>
<reference evidence="1 2" key="1">
    <citation type="journal article" date="2009" name="PLoS ONE">
        <title>Methylobacterium genome sequences: a reference blueprint to investigate microbial metabolism of C1 compounds from natural and industrial sources.</title>
        <authorList>
            <person name="Vuilleumier S."/>
            <person name="Chistoserdova L."/>
            <person name="Lee M.-C."/>
            <person name="Bringel F."/>
            <person name="Lajus A."/>
            <person name="Zhou Y."/>
            <person name="Gourion B."/>
            <person name="Barbe V."/>
            <person name="Chang J."/>
            <person name="Cruveiller S."/>
            <person name="Dossat C."/>
            <person name="Gillett W."/>
            <person name="Gruffaz C."/>
            <person name="Haugen E."/>
            <person name="Hourcade E."/>
            <person name="Levy R."/>
            <person name="Mangenot S."/>
            <person name="Muller E."/>
            <person name="Nadalig T."/>
            <person name="Pagni M."/>
            <person name="Penny C."/>
            <person name="Peyraud R."/>
            <person name="Robinson D.G."/>
            <person name="Roche D."/>
            <person name="Rouy Z."/>
            <person name="Saenampechek C."/>
            <person name="Salvignol G."/>
            <person name="Vallenet D."/>
            <person name="Wu Z."/>
            <person name="Marx C.J."/>
            <person name="Vorholt J.A."/>
            <person name="Olson M.V."/>
            <person name="Kaul R."/>
            <person name="Weissenbach J."/>
            <person name="Medigue C."/>
            <person name="Lidstrom M.E."/>
        </authorList>
    </citation>
    <scope>NUCLEOTIDE SEQUENCE [LARGE SCALE GENOMIC DNA]</scope>
    <source>
        <strain evidence="2">ATCC 14718 / DSM 1338 / JCM 2805 / NCIMB 9133 / AM1</strain>
    </source>
</reference>
<keyword evidence="1" id="KW-0614">Plasmid</keyword>
<dbReference type="KEGG" id="mea:Mex_2p1268"/>
<gene>
    <name evidence="1" type="ordered locus">MexAM1_META2p1268</name>
</gene>
<dbReference type="RefSeq" id="WP_003596002.1">
    <property type="nucleotide sequence ID" value="NC_012811.1"/>
</dbReference>
<dbReference type="Proteomes" id="UP000009081">
    <property type="component" value="Plasmid megaplasmid"/>
</dbReference>
<evidence type="ECO:0000313" key="1">
    <source>
        <dbReference type="EMBL" id="ACS44009.1"/>
    </source>
</evidence>
<name>C5B6C7_METEA</name>
<dbReference type="HOGENOM" id="CLU_2523710_0_0_5"/>
<keyword evidence="2" id="KW-1185">Reference proteome</keyword>
<proteinExistence type="predicted"/>
<evidence type="ECO:0000313" key="2">
    <source>
        <dbReference type="Proteomes" id="UP000009081"/>
    </source>
</evidence>
<geneLocation type="plasmid" evidence="1 2">
    <name>megaplasmid</name>
</geneLocation>
<protein>
    <submittedName>
        <fullName evidence="1">Uncharacterized protein</fullName>
    </submittedName>
</protein>
<sequence>MSAVDNYEFLRVEEGRCEYAQGMVQPVAVFAVDDRRREIRLSQDVIRTRLSNRMLRHEEMAMEEEALDAIQAYVDRTTSAHTPS</sequence>